<dbReference type="Proteomes" id="UP000228596">
    <property type="component" value="Unassembled WGS sequence"/>
</dbReference>
<keyword evidence="1" id="KW-0812">Transmembrane</keyword>
<accession>A0A2M6WWK0</accession>
<name>A0A2M6WWK0_9BACT</name>
<evidence type="ECO:0000313" key="2">
    <source>
        <dbReference type="EMBL" id="PIT97167.1"/>
    </source>
</evidence>
<dbReference type="AlphaFoldDB" id="A0A2M6WWK0"/>
<reference evidence="3" key="1">
    <citation type="submission" date="2017-09" db="EMBL/GenBank/DDBJ databases">
        <title>Depth-based differentiation of microbial function through sediment-hosted aquifers and enrichment of novel symbionts in the deep terrestrial subsurface.</title>
        <authorList>
            <person name="Probst A.J."/>
            <person name="Ladd B."/>
            <person name="Jarett J.K."/>
            <person name="Geller-Mcgrath D.E."/>
            <person name="Sieber C.M.K."/>
            <person name="Emerson J.B."/>
            <person name="Anantharaman K."/>
            <person name="Thomas B.C."/>
            <person name="Malmstrom R."/>
            <person name="Stieglmeier M."/>
            <person name="Klingl A."/>
            <person name="Woyke T."/>
            <person name="Ryan C.M."/>
            <person name="Banfield J.F."/>
        </authorList>
    </citation>
    <scope>NUCLEOTIDE SEQUENCE [LARGE SCALE GENOMIC DNA]</scope>
</reference>
<keyword evidence="1" id="KW-1133">Transmembrane helix</keyword>
<gene>
    <name evidence="2" type="ORF">COT77_02765</name>
</gene>
<dbReference type="EMBL" id="PEZV01000030">
    <property type="protein sequence ID" value="PIT97167.1"/>
    <property type="molecule type" value="Genomic_DNA"/>
</dbReference>
<feature type="transmembrane region" description="Helical" evidence="1">
    <location>
        <begin position="6"/>
        <end position="25"/>
    </location>
</feature>
<organism evidence="2 3">
    <name type="scientific">Candidatus Berkelbacteria bacterium CG10_big_fil_rev_8_21_14_0_10_41_12</name>
    <dbReference type="NCBI Taxonomy" id="1974513"/>
    <lineage>
        <taxon>Bacteria</taxon>
        <taxon>Candidatus Berkelbacteria</taxon>
    </lineage>
</organism>
<evidence type="ECO:0000256" key="1">
    <source>
        <dbReference type="SAM" id="Phobius"/>
    </source>
</evidence>
<proteinExistence type="predicted"/>
<keyword evidence="1" id="KW-0472">Membrane</keyword>
<comment type="caution">
    <text evidence="2">The sequence shown here is derived from an EMBL/GenBank/DDBJ whole genome shotgun (WGS) entry which is preliminary data.</text>
</comment>
<evidence type="ECO:0000313" key="3">
    <source>
        <dbReference type="Proteomes" id="UP000228596"/>
    </source>
</evidence>
<feature type="transmembrane region" description="Helical" evidence="1">
    <location>
        <begin position="46"/>
        <end position="68"/>
    </location>
</feature>
<sequence length="90" mass="9973">MPTWEILVWVAGGWIFCFGLAILSRKVNNELNKEQFLENEPMKFEWSVRTIALTAPIALIVASVVLAINGEALKAQSDSFGMLDNNHPGV</sequence>
<protein>
    <submittedName>
        <fullName evidence="2">Uncharacterized protein</fullName>
    </submittedName>
</protein>